<accession>A0A414KXT7</accession>
<feature type="region of interest" description="Disordered" evidence="2">
    <location>
        <begin position="421"/>
        <end position="446"/>
    </location>
</feature>
<dbReference type="Pfam" id="PF08530">
    <property type="entry name" value="PepX_C"/>
    <property type="match status" value="1"/>
</dbReference>
<keyword evidence="1 4" id="KW-0378">Hydrolase</keyword>
<dbReference type="EMBL" id="WCLP01000006">
    <property type="protein sequence ID" value="KAB5283418.1"/>
    <property type="molecule type" value="Genomic_DNA"/>
</dbReference>
<proteinExistence type="predicted"/>
<sequence length="626" mass="72618">MIHSINQQGKALCFTLFYIWLSLNLSAQEITETWITENYHKKEVMIPMRDGICLYTAIYEPLQRTQKAPILMTRTPYKASPYGKKFNNRLWGIWKKYAHEKYIFVIQDVRGRWKSEGKFINVRPFIRNKTKQDDTDEASDVYDTAEWLLAHTHNNGNIGIIGSSYSGFYALMGALSKHPAIKAVVPQAPVTDWFMGDDYHHNGAFMLCDGFRFATSVNRPRPTPTDNLPPAKPYYLTDEYSFFLNVGSLKDLTRIAGDSIAYWKELMEHPNYDQWWQERDSRRSCYNIDPAVLIVGGLFDAEDCYGAWELYKAIRKQSPQTDLEIIMGPWHHGAWNGKGQSNLGNIDFGSQTVLYYRNNIEYPFLQYHLNNIGSPTPASQKATVFFSGKNEWKQFHAWPPTDTRPLSFYLGENGTLNMCPPEKKESHSEYISDPDKPVPYTDKTTYTRPKEYMTGDQRFSERRPDVLSFKTEPLKESITLGGTIKAELEVAITTTDADFVVKIIDEYPNDYQNPPQKHTYLMNGYQMLIRGEVMRGRYRNSFEHPEAFTPNQPTHICFSMNDIAHTFKKGHKIVVQIQSSWFPLVDRNPQQYIDIYQCSNSDFIKSTIKILHQKEHPSRITFNRLN</sequence>
<evidence type="ECO:0000313" key="5">
    <source>
        <dbReference type="Proteomes" id="UP000440773"/>
    </source>
</evidence>
<dbReference type="AlphaFoldDB" id="A0A414KXT7"/>
<evidence type="ECO:0000313" key="4">
    <source>
        <dbReference type="EMBL" id="KAB5283418.1"/>
    </source>
</evidence>
<dbReference type="RefSeq" id="WP_117984551.1">
    <property type="nucleotide sequence ID" value="NZ_JAQDRC010000018.1"/>
</dbReference>
<gene>
    <name evidence="4" type="ORF">F9962_03130</name>
</gene>
<feature type="domain" description="Xaa-Pro dipeptidyl-peptidase C-terminal" evidence="3">
    <location>
        <begin position="362"/>
        <end position="621"/>
    </location>
</feature>
<evidence type="ECO:0000256" key="1">
    <source>
        <dbReference type="ARBA" id="ARBA00022801"/>
    </source>
</evidence>
<dbReference type="InterPro" id="IPR029058">
    <property type="entry name" value="AB_hydrolase_fold"/>
</dbReference>
<comment type="caution">
    <text evidence="4">The sequence shown here is derived from an EMBL/GenBank/DDBJ whole genome shotgun (WGS) entry which is preliminary data.</text>
</comment>
<dbReference type="SUPFAM" id="SSF53474">
    <property type="entry name" value="alpha/beta-Hydrolases"/>
    <property type="match status" value="1"/>
</dbReference>
<dbReference type="Proteomes" id="UP000440773">
    <property type="component" value="Unassembled WGS sequence"/>
</dbReference>
<name>A0A414KXT7_BACSE</name>
<dbReference type="Gene3D" id="1.10.3020.10">
    <property type="entry name" value="alpha-amino acid ester hydrolase ( Helical cap domain)"/>
    <property type="match status" value="1"/>
</dbReference>
<evidence type="ECO:0000259" key="3">
    <source>
        <dbReference type="SMART" id="SM00939"/>
    </source>
</evidence>
<dbReference type="InterPro" id="IPR005674">
    <property type="entry name" value="CocE/Ser_esterase"/>
</dbReference>
<dbReference type="InterPro" id="IPR000383">
    <property type="entry name" value="Xaa-Pro-like_dom"/>
</dbReference>
<protein>
    <submittedName>
        <fullName evidence="4">CocE/NonD family hydrolase</fullName>
    </submittedName>
</protein>
<evidence type="ECO:0000256" key="2">
    <source>
        <dbReference type="SAM" id="MobiDB-lite"/>
    </source>
</evidence>
<dbReference type="Pfam" id="PF02129">
    <property type="entry name" value="Peptidase_S15"/>
    <property type="match status" value="1"/>
</dbReference>
<feature type="compositionally biased region" description="Basic and acidic residues" evidence="2">
    <location>
        <begin position="421"/>
        <end position="436"/>
    </location>
</feature>
<organism evidence="4 5">
    <name type="scientific">Bacteroides stercoris</name>
    <dbReference type="NCBI Taxonomy" id="46506"/>
    <lineage>
        <taxon>Bacteria</taxon>
        <taxon>Pseudomonadati</taxon>
        <taxon>Bacteroidota</taxon>
        <taxon>Bacteroidia</taxon>
        <taxon>Bacteroidales</taxon>
        <taxon>Bacteroidaceae</taxon>
        <taxon>Bacteroides</taxon>
    </lineage>
</organism>
<dbReference type="InterPro" id="IPR013736">
    <property type="entry name" value="Xaa-Pro_dipept_C"/>
</dbReference>
<dbReference type="InterPro" id="IPR008979">
    <property type="entry name" value="Galactose-bd-like_sf"/>
</dbReference>
<dbReference type="GO" id="GO:0008239">
    <property type="term" value="F:dipeptidyl-peptidase activity"/>
    <property type="evidence" value="ECO:0007669"/>
    <property type="project" value="InterPro"/>
</dbReference>
<dbReference type="NCBIfam" id="TIGR00976">
    <property type="entry name" value="CocE_NonD"/>
    <property type="match status" value="1"/>
</dbReference>
<dbReference type="Gene3D" id="2.60.120.260">
    <property type="entry name" value="Galactose-binding domain-like"/>
    <property type="match status" value="1"/>
</dbReference>
<reference evidence="4 5" key="1">
    <citation type="journal article" date="2019" name="Nat. Med.">
        <title>A library of human gut bacterial isolates paired with longitudinal multiomics data enables mechanistic microbiome research.</title>
        <authorList>
            <person name="Poyet M."/>
            <person name="Groussin M."/>
            <person name="Gibbons S.M."/>
            <person name="Avila-Pacheco J."/>
            <person name="Jiang X."/>
            <person name="Kearney S.M."/>
            <person name="Perrotta A.R."/>
            <person name="Berdy B."/>
            <person name="Zhao S."/>
            <person name="Lieberman T.D."/>
            <person name="Swanson P.K."/>
            <person name="Smith M."/>
            <person name="Roesemann S."/>
            <person name="Alexander J.E."/>
            <person name="Rich S.A."/>
            <person name="Livny J."/>
            <person name="Vlamakis H."/>
            <person name="Clish C."/>
            <person name="Bullock K."/>
            <person name="Deik A."/>
            <person name="Scott J."/>
            <person name="Pierce K.A."/>
            <person name="Xavier R.J."/>
            <person name="Alm E.J."/>
        </authorList>
    </citation>
    <scope>NUCLEOTIDE SEQUENCE [LARGE SCALE GENOMIC DNA]</scope>
    <source>
        <strain evidence="4 5">BIOML-A17</strain>
    </source>
</reference>
<dbReference type="Gene3D" id="3.40.50.1820">
    <property type="entry name" value="alpha/beta hydrolase"/>
    <property type="match status" value="1"/>
</dbReference>
<dbReference type="SUPFAM" id="SSF49785">
    <property type="entry name" value="Galactose-binding domain-like"/>
    <property type="match status" value="1"/>
</dbReference>
<dbReference type="SMART" id="SM00939">
    <property type="entry name" value="PepX_C"/>
    <property type="match status" value="1"/>
</dbReference>